<dbReference type="PANTHER" id="PTHR33365:SF13">
    <property type="entry name" value="TAT PATHWAY SIGNAL SEQUENCE"/>
    <property type="match status" value="1"/>
</dbReference>
<dbReference type="Pfam" id="PF11807">
    <property type="entry name" value="UstYa"/>
    <property type="match status" value="1"/>
</dbReference>
<evidence type="ECO:0000256" key="1">
    <source>
        <dbReference type="ARBA" id="ARBA00035112"/>
    </source>
</evidence>
<keyword evidence="2" id="KW-0812">Transmembrane</keyword>
<evidence type="ECO:0000313" key="3">
    <source>
        <dbReference type="EMBL" id="PSN61033.1"/>
    </source>
</evidence>
<dbReference type="OrthoDB" id="3687641at2759"/>
<protein>
    <recommendedName>
        <fullName evidence="5">Tat pathway signal sequence</fullName>
    </recommendedName>
</protein>
<evidence type="ECO:0008006" key="5">
    <source>
        <dbReference type="Google" id="ProtNLM"/>
    </source>
</evidence>
<evidence type="ECO:0000313" key="4">
    <source>
        <dbReference type="Proteomes" id="UP000240883"/>
    </source>
</evidence>
<evidence type="ECO:0000256" key="2">
    <source>
        <dbReference type="SAM" id="Phobius"/>
    </source>
</evidence>
<dbReference type="GO" id="GO:0043386">
    <property type="term" value="P:mycotoxin biosynthetic process"/>
    <property type="evidence" value="ECO:0007669"/>
    <property type="project" value="InterPro"/>
</dbReference>
<dbReference type="PANTHER" id="PTHR33365">
    <property type="entry name" value="YALI0B05434P"/>
    <property type="match status" value="1"/>
</dbReference>
<dbReference type="EMBL" id="KZ678146">
    <property type="protein sequence ID" value="PSN61033.1"/>
    <property type="molecule type" value="Genomic_DNA"/>
</dbReference>
<dbReference type="Proteomes" id="UP000240883">
    <property type="component" value="Unassembled WGS sequence"/>
</dbReference>
<feature type="transmembrane region" description="Helical" evidence="2">
    <location>
        <begin position="87"/>
        <end position="109"/>
    </location>
</feature>
<keyword evidence="2" id="KW-0472">Membrane</keyword>
<reference evidence="3 4" key="1">
    <citation type="journal article" date="2018" name="Front. Microbiol.">
        <title>Genome-Wide Analysis of Corynespora cassiicola Leaf Fall Disease Putative Effectors.</title>
        <authorList>
            <person name="Lopez D."/>
            <person name="Ribeiro S."/>
            <person name="Label P."/>
            <person name="Fumanal B."/>
            <person name="Venisse J.S."/>
            <person name="Kohler A."/>
            <person name="de Oliveira R.R."/>
            <person name="Labutti K."/>
            <person name="Lipzen A."/>
            <person name="Lail K."/>
            <person name="Bauer D."/>
            <person name="Ohm R.A."/>
            <person name="Barry K.W."/>
            <person name="Spatafora J."/>
            <person name="Grigoriev I.V."/>
            <person name="Martin F.M."/>
            <person name="Pujade-Renaud V."/>
        </authorList>
    </citation>
    <scope>NUCLEOTIDE SEQUENCE [LARGE SCALE GENOMIC DNA]</scope>
    <source>
        <strain evidence="3 4">Philippines</strain>
    </source>
</reference>
<proteinExistence type="inferred from homology"/>
<dbReference type="InterPro" id="IPR021765">
    <property type="entry name" value="UstYa-like"/>
</dbReference>
<dbReference type="AlphaFoldDB" id="A0A2T2N6I4"/>
<keyword evidence="4" id="KW-1185">Reference proteome</keyword>
<feature type="transmembrane region" description="Helical" evidence="2">
    <location>
        <begin position="23"/>
        <end position="45"/>
    </location>
</feature>
<gene>
    <name evidence="3" type="ORF">BS50DRAFT_563171</name>
</gene>
<keyword evidence="2" id="KW-1133">Transmembrane helix</keyword>
<organism evidence="3 4">
    <name type="scientific">Corynespora cassiicola Philippines</name>
    <dbReference type="NCBI Taxonomy" id="1448308"/>
    <lineage>
        <taxon>Eukaryota</taxon>
        <taxon>Fungi</taxon>
        <taxon>Dikarya</taxon>
        <taxon>Ascomycota</taxon>
        <taxon>Pezizomycotina</taxon>
        <taxon>Dothideomycetes</taxon>
        <taxon>Pleosporomycetidae</taxon>
        <taxon>Pleosporales</taxon>
        <taxon>Corynesporascaceae</taxon>
        <taxon>Corynespora</taxon>
    </lineage>
</organism>
<dbReference type="STRING" id="1448308.A0A2T2N6I4"/>
<accession>A0A2T2N6I4</accession>
<comment type="similarity">
    <text evidence="1">Belongs to the ustYa family.</text>
</comment>
<name>A0A2T2N6I4_CORCC</name>
<sequence>MLATWRSWDTLQVPTLFAHSDTLWFLSYLVPILWRLIHILLVTMFNWGREKDLEHTSNSEDCEGLLSASERSSIDTQLRPVSREHSWLTTTIIVGFTAIISALSGAWIVQTSRLDADSFSIRHTSQYSPIIDDVAITYSLVRFNGSLMRSNVFRQDAGPEVDAAWKSLGADFHAVSIPLDRAAKSGFAEDQVKIKKEYGGGYPANVEGLHHLHCLNLLRKSLAWNIEYYRRQGLGPFSNSEDILKYHTTHCLDILRQQLMCTVDVGVLGQVWYQPHNQPPEAFVDFNTVHKCRNFEAIRNWADKHQLPASEDTPLDFLERPKAGDRIWHTVP</sequence>